<keyword evidence="2" id="KW-1185">Reference proteome</keyword>
<accession>A0A9N8RYF1</accession>
<organism evidence="1 2">
    <name type="scientific">Paraburkholderia saeva</name>
    <dbReference type="NCBI Taxonomy" id="2777537"/>
    <lineage>
        <taxon>Bacteria</taxon>
        <taxon>Pseudomonadati</taxon>
        <taxon>Pseudomonadota</taxon>
        <taxon>Betaproteobacteria</taxon>
        <taxon>Burkholderiales</taxon>
        <taxon>Burkholderiaceae</taxon>
        <taxon>Paraburkholderia</taxon>
    </lineage>
</organism>
<comment type="caution">
    <text evidence="1">The sequence shown here is derived from an EMBL/GenBank/DDBJ whole genome shotgun (WGS) entry which is preliminary data.</text>
</comment>
<proteinExistence type="predicted"/>
<dbReference type="EMBL" id="CAJQZC010000005">
    <property type="protein sequence ID" value="CAG4903375.1"/>
    <property type="molecule type" value="Genomic_DNA"/>
</dbReference>
<evidence type="ECO:0000313" key="2">
    <source>
        <dbReference type="Proteomes" id="UP000789704"/>
    </source>
</evidence>
<name>A0A9N8RYF1_9BURK</name>
<dbReference type="AlphaFoldDB" id="A0A9N8RYF1"/>
<dbReference type="Proteomes" id="UP000789704">
    <property type="component" value="Unassembled WGS sequence"/>
</dbReference>
<evidence type="ECO:0000313" key="1">
    <source>
        <dbReference type="EMBL" id="CAG4903375.1"/>
    </source>
</evidence>
<sequence>MGILGKLFGRKHTAVVDAVKPQPNRRAEAMTVKASSERIESERQMQAEAFALIESQLVASGLFNPESVPAMISAIRANSPPFTPVNAHLLLGKKGRPEAEAARISLADCLVSASPPSADPATFIQAACTHSANLARNRHALIRMKGIGIEAVRVTFVKDKGSCAKVKKLTKSYPINDAPVLPLQDCNGKRCFCAYKAIIPGLDD</sequence>
<reference evidence="1" key="1">
    <citation type="submission" date="2021-04" db="EMBL/GenBank/DDBJ databases">
        <authorList>
            <person name="Vanwijnsberghe S."/>
        </authorList>
    </citation>
    <scope>NUCLEOTIDE SEQUENCE</scope>
    <source>
        <strain evidence="1">LMG 31841</strain>
    </source>
</reference>
<protein>
    <submittedName>
        <fullName evidence="1">Uncharacterized protein</fullName>
    </submittedName>
</protein>
<gene>
    <name evidence="1" type="ORF">LMG31841_03225</name>
</gene>